<comment type="function">
    <text evidence="4">One of two assembly initiator proteins, it binds directly to the 5'-end of the 23S rRNA, where it nucleates assembly of the 50S subunit.</text>
</comment>
<feature type="domain" description="KOW" evidence="6">
    <location>
        <begin position="46"/>
        <end position="73"/>
    </location>
</feature>
<evidence type="ECO:0000313" key="8">
    <source>
        <dbReference type="Proteomes" id="UP001301797"/>
    </source>
</evidence>
<evidence type="ECO:0000256" key="4">
    <source>
        <dbReference type="HAMAP-Rule" id="MF_01326"/>
    </source>
</evidence>
<evidence type="ECO:0000256" key="2">
    <source>
        <dbReference type="ARBA" id="ARBA00022980"/>
    </source>
</evidence>
<proteinExistence type="inferred from homology"/>
<gene>
    <name evidence="4" type="primary">rpl24</name>
    <name evidence="7" type="ORF">F1737_01810</name>
</gene>
<dbReference type="EMBL" id="CP043875">
    <property type="protein sequence ID" value="WOF15507.1"/>
    <property type="molecule type" value="Genomic_DNA"/>
</dbReference>
<dbReference type="CDD" id="cd06089">
    <property type="entry name" value="KOW_RPL26"/>
    <property type="match status" value="1"/>
</dbReference>
<dbReference type="InterPro" id="IPR041988">
    <property type="entry name" value="Ribosomal_uL24_KOW"/>
</dbReference>
<dbReference type="SMART" id="SM00739">
    <property type="entry name" value="KOW"/>
    <property type="match status" value="1"/>
</dbReference>
<dbReference type="PANTHER" id="PTHR11143">
    <property type="entry name" value="60S RIBOSOMAL PROTEIN L26 FAMILY MEMBER"/>
    <property type="match status" value="1"/>
</dbReference>
<reference evidence="7 8" key="1">
    <citation type="submission" date="2019-09" db="EMBL/GenBank/DDBJ databases">
        <title>The complete genome of Methanoplanus sp. FWC-SCC4.</title>
        <authorList>
            <person name="Chen S.-C."/>
            <person name="Zhou Y.-Z."/>
            <person name="Lai M.-C."/>
        </authorList>
    </citation>
    <scope>NUCLEOTIDE SEQUENCE [LARGE SCALE GENOMIC DNA]</scope>
    <source>
        <strain evidence="7 8">FWC-SCC4</strain>
    </source>
</reference>
<dbReference type="Proteomes" id="UP001301797">
    <property type="component" value="Chromosome"/>
</dbReference>
<dbReference type="KEGG" id="mefw:F1737_01810"/>
<evidence type="ECO:0000256" key="3">
    <source>
        <dbReference type="ARBA" id="ARBA00023274"/>
    </source>
</evidence>
<dbReference type="Gene3D" id="2.30.30.30">
    <property type="match status" value="1"/>
</dbReference>
<accession>A0AA97FAU8</accession>
<dbReference type="SUPFAM" id="SSF50104">
    <property type="entry name" value="Translation proteins SH3-like domain"/>
    <property type="match status" value="1"/>
</dbReference>
<evidence type="ECO:0000313" key="7">
    <source>
        <dbReference type="EMBL" id="WOF15507.1"/>
    </source>
</evidence>
<dbReference type="Pfam" id="PF16906">
    <property type="entry name" value="Ribosomal_L26"/>
    <property type="match status" value="1"/>
</dbReference>
<comment type="function">
    <text evidence="4">Located at the polypeptide exit tunnel on the outside of the subunit.</text>
</comment>
<dbReference type="GO" id="GO:0015934">
    <property type="term" value="C:large ribosomal subunit"/>
    <property type="evidence" value="ECO:0007669"/>
    <property type="project" value="UniProtKB-UniRule"/>
</dbReference>
<comment type="subunit">
    <text evidence="4">Part of the 50S ribosomal subunit.</text>
</comment>
<dbReference type="HAMAP" id="MF_01326_A">
    <property type="entry name" value="Ribosomal_uL24_A"/>
    <property type="match status" value="1"/>
</dbReference>
<dbReference type="GO" id="GO:0019843">
    <property type="term" value="F:rRNA binding"/>
    <property type="evidence" value="ECO:0007669"/>
    <property type="project" value="UniProtKB-UniRule"/>
</dbReference>
<keyword evidence="8" id="KW-1185">Reference proteome</keyword>
<keyword evidence="4" id="KW-0699">rRNA-binding</keyword>
<dbReference type="InterPro" id="IPR008991">
    <property type="entry name" value="Translation_prot_SH3-like_sf"/>
</dbReference>
<dbReference type="GO" id="GO:0006412">
    <property type="term" value="P:translation"/>
    <property type="evidence" value="ECO:0007669"/>
    <property type="project" value="UniProtKB-UniRule"/>
</dbReference>
<feature type="region of interest" description="Disordered" evidence="5">
    <location>
        <begin position="1"/>
        <end position="20"/>
    </location>
</feature>
<dbReference type="Pfam" id="PF00467">
    <property type="entry name" value="KOW"/>
    <property type="match status" value="1"/>
</dbReference>
<dbReference type="RefSeq" id="WP_317137077.1">
    <property type="nucleotide sequence ID" value="NZ_CP043875.1"/>
</dbReference>
<dbReference type="GO" id="GO:0003735">
    <property type="term" value="F:structural constituent of ribosome"/>
    <property type="evidence" value="ECO:0007669"/>
    <property type="project" value="UniProtKB-UniRule"/>
</dbReference>
<evidence type="ECO:0000259" key="6">
    <source>
        <dbReference type="SMART" id="SM00739"/>
    </source>
</evidence>
<dbReference type="NCBIfam" id="TIGR01080">
    <property type="entry name" value="rplX_A_E"/>
    <property type="match status" value="1"/>
</dbReference>
<dbReference type="AlphaFoldDB" id="A0AA97FAU8"/>
<dbReference type="InterPro" id="IPR005756">
    <property type="entry name" value="Ribosomal_uL24_euk/arc"/>
</dbReference>
<dbReference type="GeneID" id="85228865"/>
<evidence type="ECO:0000256" key="1">
    <source>
        <dbReference type="ARBA" id="ARBA00010618"/>
    </source>
</evidence>
<name>A0AA97FAU8_9EURY</name>
<dbReference type="InterPro" id="IPR005824">
    <property type="entry name" value="KOW"/>
</dbReference>
<dbReference type="InterPro" id="IPR005825">
    <property type="entry name" value="Ribosomal_uL24_CS"/>
</dbReference>
<comment type="similarity">
    <text evidence="1 4">Belongs to the universal ribosomal protein uL24 family.</text>
</comment>
<evidence type="ECO:0000256" key="5">
    <source>
        <dbReference type="SAM" id="MobiDB-lite"/>
    </source>
</evidence>
<sequence length="121" mass="13397">MVRIASSQPRKQRKARYNAPAHMRGKFLNASLSKELKEKYGKCSFRVVEGDTVKVLRGDFKGEEAVVDSVNTEAGTVLVHGVSVTKVDGTEVPRPVYASNVQIVKLNLNDKLREGRLEGKN</sequence>
<dbReference type="PROSITE" id="PS01108">
    <property type="entry name" value="RIBOSOMAL_L24"/>
    <property type="match status" value="1"/>
</dbReference>
<organism evidence="7 8">
    <name type="scientific">Methanochimaera problematica</name>
    <dbReference type="NCBI Taxonomy" id="2609417"/>
    <lineage>
        <taxon>Archaea</taxon>
        <taxon>Methanobacteriati</taxon>
        <taxon>Methanobacteriota</taxon>
        <taxon>Stenosarchaea group</taxon>
        <taxon>Methanomicrobia</taxon>
        <taxon>Methanomicrobiales</taxon>
        <taxon>Methanomicrobiaceae</taxon>
        <taxon>Methanochimaera</taxon>
    </lineage>
</organism>
<keyword evidence="3 4" id="KW-0687">Ribonucleoprotein</keyword>
<protein>
    <recommendedName>
        <fullName evidence="4">Large ribosomal subunit protein uL24</fullName>
    </recommendedName>
</protein>
<keyword evidence="2 4" id="KW-0689">Ribosomal protein</keyword>
<dbReference type="InterPro" id="IPR014722">
    <property type="entry name" value="Rib_uL2_dom2"/>
</dbReference>
<keyword evidence="4" id="KW-0694">RNA-binding</keyword>